<evidence type="ECO:0000313" key="1">
    <source>
        <dbReference type="EMBL" id="MDO5988644.1"/>
    </source>
</evidence>
<evidence type="ECO:0000313" key="2">
    <source>
        <dbReference type="Proteomes" id="UP001176891"/>
    </source>
</evidence>
<reference evidence="1" key="1">
    <citation type="submission" date="2023-07" db="EMBL/GenBank/DDBJ databases">
        <title>Two novel species in the genus Flavivirga.</title>
        <authorList>
            <person name="Kwon K."/>
        </authorList>
    </citation>
    <scope>NUCLEOTIDE SEQUENCE</scope>
    <source>
        <strain evidence="1">KACC 14157</strain>
    </source>
</reference>
<proteinExistence type="predicted"/>
<accession>A0ABT8X4Y8</accession>
<organism evidence="1 2">
    <name type="scientific">Flavivirga amylovorans</name>
    <dbReference type="NCBI Taxonomy" id="870486"/>
    <lineage>
        <taxon>Bacteria</taxon>
        <taxon>Pseudomonadati</taxon>
        <taxon>Bacteroidota</taxon>
        <taxon>Flavobacteriia</taxon>
        <taxon>Flavobacteriales</taxon>
        <taxon>Flavobacteriaceae</taxon>
        <taxon>Flavivirga</taxon>
    </lineage>
</organism>
<dbReference type="PROSITE" id="PS51257">
    <property type="entry name" value="PROKAR_LIPOPROTEIN"/>
    <property type="match status" value="1"/>
</dbReference>
<comment type="caution">
    <text evidence="1">The sequence shown here is derived from an EMBL/GenBank/DDBJ whole genome shotgun (WGS) entry which is preliminary data.</text>
</comment>
<dbReference type="EMBL" id="JAUOEM010000005">
    <property type="protein sequence ID" value="MDO5988644.1"/>
    <property type="molecule type" value="Genomic_DNA"/>
</dbReference>
<keyword evidence="2" id="KW-1185">Reference proteome</keyword>
<sequence length="246" mass="27279">MKSQNYLKTLLLFTSLIIISCSKDDGSTESLAGSIVGIVELYDDDQNNIDNSGMKITVEDYEPLISTLSDTDGSFVLKDVPFGDYTLLFEKEGFGDYKLYDVSLKDNNNDISIIGNIIKLGQVSNSEITNISAVINGNFIVLTVNRPSTEDLLVKRMRLFYGKANDVSNTNYTEFSPIIGTTGNPANLTFSIAFFRSLGYESGDTLWFRVYGDNFYSNSYEDLDTMETIFPNVNPNTVDAVSVVIP</sequence>
<dbReference type="InterPro" id="IPR008969">
    <property type="entry name" value="CarboxyPept-like_regulatory"/>
</dbReference>
<dbReference type="Gene3D" id="2.60.40.1120">
    <property type="entry name" value="Carboxypeptidase-like, regulatory domain"/>
    <property type="match status" value="1"/>
</dbReference>
<dbReference type="RefSeq" id="WP_303283295.1">
    <property type="nucleotide sequence ID" value="NZ_BAABCZ010000004.1"/>
</dbReference>
<name>A0ABT8X4Y8_9FLAO</name>
<gene>
    <name evidence="1" type="ORF">Q4Q39_14625</name>
</gene>
<protein>
    <submittedName>
        <fullName evidence="1">Carboxypeptidase-like regulatory domain-containing protein</fullName>
    </submittedName>
</protein>
<dbReference type="Proteomes" id="UP001176891">
    <property type="component" value="Unassembled WGS sequence"/>
</dbReference>
<dbReference type="SUPFAM" id="SSF49464">
    <property type="entry name" value="Carboxypeptidase regulatory domain-like"/>
    <property type="match status" value="1"/>
</dbReference>